<name>U1RE46_9BIFI</name>
<comment type="caution">
    <text evidence="1">The sequence shown here is derived from an EMBL/GenBank/DDBJ whole genome shotgun (WGS) entry which is preliminary data.</text>
</comment>
<gene>
    <name evidence="1" type="ORF">HMPREF9244_00303</name>
</gene>
<evidence type="ECO:0000313" key="1">
    <source>
        <dbReference type="EMBL" id="ERH31864.1"/>
    </source>
</evidence>
<dbReference type="EMBL" id="AWSI01000009">
    <property type="protein sequence ID" value="ERH31864.1"/>
    <property type="molecule type" value="Genomic_DNA"/>
</dbReference>
<dbReference type="HOGENOM" id="CLU_3179369_0_0_11"/>
<dbReference type="Proteomes" id="UP000016519">
    <property type="component" value="Unassembled WGS sequence"/>
</dbReference>
<dbReference type="AlphaFoldDB" id="U1RE46"/>
<sequence>MRFLLYLSWLCLVVNDKAFTSCDLSGQTALMSGATGSGERYGMRIK</sequence>
<keyword evidence="2" id="KW-1185">Reference proteome</keyword>
<reference evidence="1 2" key="1">
    <citation type="submission" date="2013-08" db="EMBL/GenBank/DDBJ databases">
        <authorList>
            <person name="Weinstock G."/>
            <person name="Sodergren E."/>
            <person name="Wylie T."/>
            <person name="Fulton L."/>
            <person name="Fulton R."/>
            <person name="Fronick C."/>
            <person name="O'Laughlin M."/>
            <person name="Godfrey J."/>
            <person name="Miner T."/>
            <person name="Herter B."/>
            <person name="Appelbaum E."/>
            <person name="Cordes M."/>
            <person name="Lek S."/>
            <person name="Wollam A."/>
            <person name="Pepin K.H."/>
            <person name="Palsikar V.B."/>
            <person name="Mitreva M."/>
            <person name="Wilson R.K."/>
        </authorList>
    </citation>
    <scope>NUCLEOTIDE SEQUENCE [LARGE SCALE GENOMIC DNA]</scope>
    <source>
        <strain evidence="1 2">F0580</strain>
    </source>
</reference>
<proteinExistence type="predicted"/>
<protein>
    <submittedName>
        <fullName evidence="1">Uncharacterized protein</fullName>
    </submittedName>
</protein>
<evidence type="ECO:0000313" key="2">
    <source>
        <dbReference type="Proteomes" id="UP000016519"/>
    </source>
</evidence>
<dbReference type="PATRIC" id="fig|1321816.3.peg.257"/>
<accession>U1RE46</accession>
<organism evidence="1 2">
    <name type="scientific">Alloscardovia omnicolens F0580</name>
    <dbReference type="NCBI Taxonomy" id="1321816"/>
    <lineage>
        <taxon>Bacteria</taxon>
        <taxon>Bacillati</taxon>
        <taxon>Actinomycetota</taxon>
        <taxon>Actinomycetes</taxon>
        <taxon>Bifidobacteriales</taxon>
        <taxon>Bifidobacteriaceae</taxon>
        <taxon>Alloscardovia</taxon>
    </lineage>
</organism>